<keyword evidence="2 4" id="KW-0863">Zinc-finger</keyword>
<protein>
    <recommendedName>
        <fullName evidence="5">BED-type domain-containing protein</fullName>
    </recommendedName>
</protein>
<dbReference type="PhylomeDB" id="A0A022QYG5"/>
<dbReference type="GO" id="GO:0006357">
    <property type="term" value="P:regulation of transcription by RNA polymerase II"/>
    <property type="evidence" value="ECO:0000318"/>
    <property type="project" value="GO_Central"/>
</dbReference>
<dbReference type="EMBL" id="KI630928">
    <property type="protein sequence ID" value="EYU31605.1"/>
    <property type="molecule type" value="Genomic_DNA"/>
</dbReference>
<dbReference type="SUPFAM" id="SSF57667">
    <property type="entry name" value="beta-beta-alpha zinc fingers"/>
    <property type="match status" value="1"/>
</dbReference>
<feature type="domain" description="BED-type" evidence="5">
    <location>
        <begin position="18"/>
        <end position="70"/>
    </location>
</feature>
<gene>
    <name evidence="6" type="ORF">MIMGU_mgv11b021036mg</name>
</gene>
<dbReference type="GO" id="GO:0003677">
    <property type="term" value="F:DNA binding"/>
    <property type="evidence" value="ECO:0007669"/>
    <property type="project" value="InterPro"/>
</dbReference>
<evidence type="ECO:0000256" key="4">
    <source>
        <dbReference type="PROSITE-ProRule" id="PRU00027"/>
    </source>
</evidence>
<organism evidence="6 7">
    <name type="scientific">Erythranthe guttata</name>
    <name type="common">Yellow monkey flower</name>
    <name type="synonym">Mimulus guttatus</name>
    <dbReference type="NCBI Taxonomy" id="4155"/>
    <lineage>
        <taxon>Eukaryota</taxon>
        <taxon>Viridiplantae</taxon>
        <taxon>Streptophyta</taxon>
        <taxon>Embryophyta</taxon>
        <taxon>Tracheophyta</taxon>
        <taxon>Spermatophyta</taxon>
        <taxon>Magnoliopsida</taxon>
        <taxon>eudicotyledons</taxon>
        <taxon>Gunneridae</taxon>
        <taxon>Pentapetalae</taxon>
        <taxon>asterids</taxon>
        <taxon>lamiids</taxon>
        <taxon>Lamiales</taxon>
        <taxon>Phrymaceae</taxon>
        <taxon>Erythranthe</taxon>
    </lineage>
</organism>
<dbReference type="Pfam" id="PF02892">
    <property type="entry name" value="zf-BED"/>
    <property type="match status" value="1"/>
</dbReference>
<evidence type="ECO:0000256" key="1">
    <source>
        <dbReference type="ARBA" id="ARBA00022723"/>
    </source>
</evidence>
<dbReference type="AlphaFoldDB" id="A0A022QYG5"/>
<dbReference type="eggNOG" id="KOG1121">
    <property type="taxonomic scope" value="Eukaryota"/>
</dbReference>
<dbReference type="PANTHER" id="PTHR34396:SF24">
    <property type="entry name" value="BED-TYPE DOMAIN-CONTAINING PROTEIN"/>
    <property type="match status" value="1"/>
</dbReference>
<dbReference type="Proteomes" id="UP000030748">
    <property type="component" value="Unassembled WGS sequence"/>
</dbReference>
<dbReference type="SMART" id="SM00614">
    <property type="entry name" value="ZnF_BED"/>
    <property type="match status" value="1"/>
</dbReference>
<proteinExistence type="predicted"/>
<keyword evidence="3" id="KW-0862">Zinc</keyword>
<dbReference type="STRING" id="4155.A0A022QYG5"/>
<dbReference type="InterPro" id="IPR036236">
    <property type="entry name" value="Znf_C2H2_sf"/>
</dbReference>
<reference evidence="6 7" key="1">
    <citation type="journal article" date="2013" name="Proc. Natl. Acad. Sci. U.S.A.">
        <title>Fine-scale variation in meiotic recombination in Mimulus inferred from population shotgun sequencing.</title>
        <authorList>
            <person name="Hellsten U."/>
            <person name="Wright K.M."/>
            <person name="Jenkins J."/>
            <person name="Shu S."/>
            <person name="Yuan Y."/>
            <person name="Wessler S.R."/>
            <person name="Schmutz J."/>
            <person name="Willis J.H."/>
            <person name="Rokhsar D.S."/>
        </authorList>
    </citation>
    <scope>NUCLEOTIDE SEQUENCE [LARGE SCALE GENOMIC DNA]</scope>
    <source>
        <strain evidence="7">cv. DUN x IM62</strain>
    </source>
</reference>
<evidence type="ECO:0000313" key="6">
    <source>
        <dbReference type="EMBL" id="EYU31605.1"/>
    </source>
</evidence>
<evidence type="ECO:0000259" key="5">
    <source>
        <dbReference type="PROSITE" id="PS50808"/>
    </source>
</evidence>
<dbReference type="GO" id="GO:0008270">
    <property type="term" value="F:zinc ion binding"/>
    <property type="evidence" value="ECO:0007669"/>
    <property type="project" value="UniProtKB-KW"/>
</dbReference>
<accession>A0A022QYG5</accession>
<keyword evidence="1" id="KW-0479">Metal-binding</keyword>
<dbReference type="PANTHER" id="PTHR34396">
    <property type="entry name" value="OS03G0264950 PROTEIN-RELATED"/>
    <property type="match status" value="1"/>
</dbReference>
<sequence length="161" mass="18608">MENDDEDSSSVESRTTRKNSSKVWNFFQKVIDDGKQKAKCKRCDQLYVSSGTTNLKRHLESICPFRSGEDVVEFDRYVFREKVAKATIRHNYPFNFVEHEGIREVFSCLNPKAQHLSQNTSKSDVLMIYEREKAKLREMLESVCSRTCLTSDVSGCECLCV</sequence>
<dbReference type="InterPro" id="IPR003656">
    <property type="entry name" value="Znf_BED"/>
</dbReference>
<evidence type="ECO:0000313" key="7">
    <source>
        <dbReference type="Proteomes" id="UP000030748"/>
    </source>
</evidence>
<dbReference type="PROSITE" id="PS50808">
    <property type="entry name" value="ZF_BED"/>
    <property type="match status" value="1"/>
</dbReference>
<keyword evidence="7" id="KW-1185">Reference proteome</keyword>
<dbReference type="InterPro" id="IPR053031">
    <property type="entry name" value="Cuticle_assoc_protein"/>
</dbReference>
<name>A0A022QYG5_ERYGU</name>
<dbReference type="GO" id="GO:0005634">
    <property type="term" value="C:nucleus"/>
    <property type="evidence" value="ECO:0000318"/>
    <property type="project" value="GO_Central"/>
</dbReference>
<evidence type="ECO:0000256" key="2">
    <source>
        <dbReference type="ARBA" id="ARBA00022771"/>
    </source>
</evidence>
<evidence type="ECO:0000256" key="3">
    <source>
        <dbReference type="ARBA" id="ARBA00022833"/>
    </source>
</evidence>